<feature type="binding site" evidence="1">
    <location>
        <position position="194"/>
    </location>
    <ligand>
        <name>adenosylcob(III)alamin</name>
        <dbReference type="ChEBI" id="CHEBI:18408"/>
    </ligand>
</feature>
<comment type="caution">
    <text evidence="2">The sequence shown here is derived from an EMBL/GenBank/DDBJ whole genome shotgun (WGS) entry which is preliminary data.</text>
</comment>
<dbReference type="GO" id="GO:0008851">
    <property type="term" value="F:ethanolamine ammonia-lyase activity"/>
    <property type="evidence" value="ECO:0007669"/>
    <property type="project" value="UniProtKB-UniRule"/>
</dbReference>
<dbReference type="InterPro" id="IPR044939">
    <property type="entry name" value="EutB_dom_2_sf"/>
</dbReference>
<dbReference type="PANTHER" id="PTHR39329:SF1">
    <property type="entry name" value="ETHANOLAMINE AMMONIA-LYASE LARGE SUBUNIT"/>
    <property type="match status" value="1"/>
</dbReference>
<dbReference type="Gene3D" id="3.20.20.70">
    <property type="entry name" value="Aldolase class I"/>
    <property type="match status" value="1"/>
</dbReference>
<keyword evidence="1" id="KW-0846">Cobalamin</keyword>
<dbReference type="OrthoDB" id="9770909at2"/>
<reference evidence="2 3" key="1">
    <citation type="submission" date="2016-09" db="EMBL/GenBank/DDBJ databases">
        <title>Complete genome of Desulfosporosinus sp. OL.</title>
        <authorList>
            <person name="Mardanov A."/>
            <person name="Beletsky A."/>
            <person name="Panova A."/>
            <person name="Karnachuk O."/>
            <person name="Ravin N."/>
        </authorList>
    </citation>
    <scope>NUCLEOTIDE SEQUENCE [LARGE SCALE GENOMIC DNA]</scope>
    <source>
        <strain evidence="2 3">OL</strain>
    </source>
</reference>
<feature type="binding site" evidence="1">
    <location>
        <position position="287"/>
    </location>
    <ligand>
        <name>substrate</name>
    </ligand>
</feature>
<dbReference type="InterPro" id="IPR044941">
    <property type="entry name" value="EutB_N_sf"/>
</dbReference>
<feature type="binding site" evidence="1">
    <location>
        <position position="401"/>
    </location>
    <ligand>
        <name>adenosylcob(III)alamin</name>
        <dbReference type="ChEBI" id="CHEBI:18408"/>
    </ligand>
</feature>
<comment type="subcellular location">
    <subcellularLocation>
        <location evidence="1">Bacterial microcompartment</location>
    </subcellularLocation>
</comment>
<comment type="similarity">
    <text evidence="1">Belongs to the EutB family.</text>
</comment>
<feature type="binding site" evidence="1">
    <location>
        <position position="246"/>
    </location>
    <ligand>
        <name>adenosylcob(III)alamin</name>
        <dbReference type="ChEBI" id="CHEBI:18408"/>
    </ligand>
</feature>
<dbReference type="Pfam" id="PF06751">
    <property type="entry name" value="EutB"/>
    <property type="match status" value="1"/>
</dbReference>
<sequence length="454" mass="49694">MNLKTRLFGQTFAFKDVKEVLSKANEIKSGDILAGIAAENAAERIAAKRVLSELTLEDLRLNPVIPLEEDEVSRIIDADVNEPIYHTIKNWSVAEFREYILTTETTGSHLKRLSRGLTSEMVAAVAKLMSNLDLILGAAKIQNLAHCNTTIGKTGCLASRLQPNHPTDGVDGILTSLREGLAYGVGDAVIGLNPVDDSMPATIRSLETLYQFVEEWKVPTQICVLAHISTQIKALRKGAPVHLLFQSIAGSQTGNEAFGVSKEMLDEAYALGLKEGRATGPNIMYFETGQGSELSSEAHHGADQVTLEARCYGLARHYNPFLVNTVVGFIGPEYLYDTRQVTRAGLEDHFMGKLSGLPMGVDACYTNHMKADQNDIENLATLLTAAGCTYFMGIPMGDDVMLNYQCTSYHDIATLRELFRLRPLPEFEAWAESMGIMAQGKLTARAGDATIFTR</sequence>
<protein>
    <recommendedName>
        <fullName evidence="1">Ethanolamine ammonia-lyase large subunit</fullName>
        <shortName evidence="1">EAL large subunit</shortName>
        <ecNumber evidence="1">4.3.1.7</ecNumber>
    </recommendedName>
</protein>
<dbReference type="PANTHER" id="PTHR39329">
    <property type="entry name" value="ETHANOLAMINE AMMONIA-LYASE HEAVY CHAIN"/>
    <property type="match status" value="1"/>
</dbReference>
<dbReference type="GO" id="GO:0046336">
    <property type="term" value="P:ethanolamine catabolic process"/>
    <property type="evidence" value="ECO:0007669"/>
    <property type="project" value="UniProtKB-UniRule"/>
</dbReference>
<feature type="binding site" evidence="1">
    <location>
        <position position="295"/>
    </location>
    <ligand>
        <name>adenosylcob(III)alamin</name>
        <dbReference type="ChEBI" id="CHEBI:18408"/>
    </ligand>
</feature>
<dbReference type="HAMAP" id="MF_00861">
    <property type="entry name" value="EutB"/>
    <property type="match status" value="1"/>
</dbReference>
<dbReference type="GO" id="GO:0031471">
    <property type="term" value="C:ethanolamine degradation polyhedral organelle"/>
    <property type="evidence" value="ECO:0007669"/>
    <property type="project" value="UniProtKB-UniRule"/>
</dbReference>
<dbReference type="Gene3D" id="2.30.170.30">
    <property type="entry name" value="ethanolamine ammonia-lyase heavy chain domain like"/>
    <property type="match status" value="1"/>
</dbReference>
<dbReference type="STRING" id="1888891.DSOL_4091"/>
<dbReference type="EMBL" id="MLBF01000044">
    <property type="protein sequence ID" value="OLN28316.1"/>
    <property type="molecule type" value="Genomic_DNA"/>
</dbReference>
<dbReference type="GO" id="GO:0006520">
    <property type="term" value="P:amino acid metabolic process"/>
    <property type="evidence" value="ECO:0007669"/>
    <property type="project" value="InterPro"/>
</dbReference>
<dbReference type="RefSeq" id="WP_075366488.1">
    <property type="nucleotide sequence ID" value="NZ_MLBF01000044.1"/>
</dbReference>
<keyword evidence="1" id="KW-0170">Cobalt</keyword>
<dbReference type="Proteomes" id="UP000186102">
    <property type="component" value="Unassembled WGS sequence"/>
</dbReference>
<dbReference type="Gene3D" id="1.10.220.70">
    <property type="entry name" value="lyase"/>
    <property type="match status" value="1"/>
</dbReference>
<dbReference type="InterPro" id="IPR013785">
    <property type="entry name" value="Aldolase_TIM"/>
</dbReference>
<accession>A0A1Q8QLV8</accession>
<dbReference type="UniPathway" id="UPA00560"/>
<dbReference type="PIRSF" id="PIRSF018788">
    <property type="entry name" value="EutB"/>
    <property type="match status" value="1"/>
</dbReference>
<keyword evidence="1" id="KW-1283">Bacterial microcompartment</keyword>
<dbReference type="EC" id="4.3.1.7" evidence="1"/>
<evidence type="ECO:0000313" key="3">
    <source>
        <dbReference type="Proteomes" id="UP000186102"/>
    </source>
</evidence>
<keyword evidence="1 2" id="KW-0456">Lyase</keyword>
<name>A0A1Q8QLV8_9FIRM</name>
<organism evidence="2 3">
    <name type="scientific">Desulfosporosinus metallidurans</name>
    <dbReference type="NCBI Taxonomy" id="1888891"/>
    <lineage>
        <taxon>Bacteria</taxon>
        <taxon>Bacillati</taxon>
        <taxon>Bacillota</taxon>
        <taxon>Clostridia</taxon>
        <taxon>Eubacteriales</taxon>
        <taxon>Desulfitobacteriaceae</taxon>
        <taxon>Desulfosporosinus</taxon>
    </lineage>
</organism>
<gene>
    <name evidence="1" type="primary">eutB</name>
    <name evidence="2" type="ORF">DSOL_4091</name>
</gene>
<feature type="binding site" evidence="1">
    <location>
        <position position="193"/>
    </location>
    <ligand>
        <name>substrate</name>
    </ligand>
</feature>
<dbReference type="GO" id="GO:0005829">
    <property type="term" value="C:cytosol"/>
    <property type="evidence" value="ECO:0007669"/>
    <property type="project" value="TreeGrafter"/>
</dbReference>
<feature type="binding site" evidence="1">
    <location>
        <begin position="160"/>
        <end position="162"/>
    </location>
    <ligand>
        <name>substrate</name>
    </ligand>
</feature>
<comment type="cofactor">
    <cofactor evidence="1">
        <name>adenosylcob(III)alamin</name>
        <dbReference type="ChEBI" id="CHEBI:18408"/>
    </cofactor>
    <text evidence="1">Binds between the large and small subunits.</text>
</comment>
<comment type="function">
    <text evidence="1">Catalyzes the deamination of various vicinal amino-alcohols to oxo compounds. Allows this organism to utilize ethanolamine as the sole source of nitrogen and carbon in the presence of vitamin B12.</text>
</comment>
<dbReference type="GO" id="GO:0031419">
    <property type="term" value="F:cobalamin binding"/>
    <property type="evidence" value="ECO:0007669"/>
    <property type="project" value="UniProtKB-UniRule"/>
</dbReference>
<proteinExistence type="inferred from homology"/>
<keyword evidence="3" id="KW-1185">Reference proteome</keyword>
<dbReference type="InterPro" id="IPR010628">
    <property type="entry name" value="EutB"/>
</dbReference>
<feature type="binding site" evidence="1">
    <location>
        <position position="362"/>
    </location>
    <ligand>
        <name>substrate</name>
    </ligand>
</feature>
<comment type="subunit">
    <text evidence="1">The basic unit is a heterodimer which dimerizes to form tetramers. The heterotetramers trimerize; 6 large subunits form a core ring with 6 small subunits projecting outwards.</text>
</comment>
<dbReference type="GO" id="GO:0009350">
    <property type="term" value="C:ethanolamine ammonia-lyase complex"/>
    <property type="evidence" value="ECO:0007669"/>
    <property type="project" value="UniProtKB-UniRule"/>
</dbReference>
<dbReference type="NCBIfam" id="NF011649">
    <property type="entry name" value="PRK15067.1"/>
    <property type="match status" value="1"/>
</dbReference>
<evidence type="ECO:0000256" key="1">
    <source>
        <dbReference type="HAMAP-Rule" id="MF_00861"/>
    </source>
</evidence>
<comment type="pathway">
    <text evidence="1">Amine and polyamine degradation; ethanolamine degradation.</text>
</comment>
<comment type="catalytic activity">
    <reaction evidence="1">
        <text>ethanolamine = acetaldehyde + NH4(+)</text>
        <dbReference type="Rhea" id="RHEA:15313"/>
        <dbReference type="ChEBI" id="CHEBI:15343"/>
        <dbReference type="ChEBI" id="CHEBI:28938"/>
        <dbReference type="ChEBI" id="CHEBI:57603"/>
        <dbReference type="EC" id="4.3.1.7"/>
    </reaction>
</comment>
<evidence type="ECO:0000313" key="2">
    <source>
        <dbReference type="EMBL" id="OLN28316.1"/>
    </source>
</evidence>
<dbReference type="AlphaFoldDB" id="A0A1Q8QLV8"/>
<dbReference type="FunFam" id="3.20.20.70:FF:000055">
    <property type="entry name" value="Ethanolamine ammonia-lyase heavy chain"/>
    <property type="match status" value="1"/>
</dbReference>